<evidence type="ECO:0000259" key="6">
    <source>
        <dbReference type="Pfam" id="PF10412"/>
    </source>
</evidence>
<dbReference type="InterPro" id="IPR051539">
    <property type="entry name" value="T4SS-coupling_protein"/>
</dbReference>
<dbReference type="PANTHER" id="PTHR37937">
    <property type="entry name" value="CONJUGATIVE TRANSFER: DNA TRANSPORT"/>
    <property type="match status" value="1"/>
</dbReference>
<evidence type="ECO:0000256" key="2">
    <source>
        <dbReference type="ARBA" id="ARBA00022475"/>
    </source>
</evidence>
<dbReference type="CDD" id="cd01127">
    <property type="entry name" value="TrwB_TraG_TraD_VirD4"/>
    <property type="match status" value="1"/>
</dbReference>
<keyword evidence="2" id="KW-1003">Cell membrane</keyword>
<evidence type="ECO:0000313" key="8">
    <source>
        <dbReference type="Proteomes" id="UP000316426"/>
    </source>
</evidence>
<dbReference type="PANTHER" id="PTHR37937:SF1">
    <property type="entry name" value="CONJUGATIVE TRANSFER: DNA TRANSPORT"/>
    <property type="match status" value="1"/>
</dbReference>
<gene>
    <name evidence="7" type="primary">traD_2</name>
    <name evidence="7" type="ORF">Spa11_27350</name>
</gene>
<accession>A0A518K9S0</accession>
<dbReference type="RefSeq" id="WP_145113018.1">
    <property type="nucleotide sequence ID" value="NZ_CP036349.1"/>
</dbReference>
<keyword evidence="4" id="KW-1133">Transmembrane helix</keyword>
<name>A0A518K9S0_9BACT</name>
<organism evidence="7 8">
    <name type="scientific">Botrimarina mediterranea</name>
    <dbReference type="NCBI Taxonomy" id="2528022"/>
    <lineage>
        <taxon>Bacteria</taxon>
        <taxon>Pseudomonadati</taxon>
        <taxon>Planctomycetota</taxon>
        <taxon>Planctomycetia</taxon>
        <taxon>Pirellulales</taxon>
        <taxon>Lacipirellulaceae</taxon>
        <taxon>Botrimarina</taxon>
    </lineage>
</organism>
<evidence type="ECO:0000256" key="4">
    <source>
        <dbReference type="ARBA" id="ARBA00022989"/>
    </source>
</evidence>
<comment type="subcellular location">
    <subcellularLocation>
        <location evidence="1">Cell membrane</location>
        <topology evidence="1">Multi-pass membrane protein</topology>
    </subcellularLocation>
</comment>
<feature type="domain" description="Type IV secretion system coupling protein TraD DNA-binding" evidence="6">
    <location>
        <begin position="59"/>
        <end position="432"/>
    </location>
</feature>
<keyword evidence="5" id="KW-0472">Membrane</keyword>
<dbReference type="GO" id="GO:0005886">
    <property type="term" value="C:plasma membrane"/>
    <property type="evidence" value="ECO:0007669"/>
    <property type="project" value="UniProtKB-SubCell"/>
</dbReference>
<sequence>MEWWRILVVLVLLLAAATHKQVFRAMRARRYERGRRLKTSPGAPRARLADGLLWGNAVLPESAATQHFLAAGATGSGKSLVQRRLMKNVLNRIGAETDSRVLIYDTKGDTAAYLARIGYAGPVYTLNPFDSRTQRPQAVAWDVAADITSPTDALNLACSLIESEEGTGRYFSNSARLVVRAVILSLIKHSPGEWNFADLVLATTSRERLESVLSRDSFGSDALTGFLPDNNTGHCVASTVYSNMVFYEAVAAQWQRAAARLSLKRWLTDSSVLILGDNEAASASLEVMNRTLFRFLAEQIDVQSNSAKRRTWVWVDELRLAKGLLSSGKVTMLADKGRSRGVCLVLAFQDIEGFQEAAGAKLAGEIIAQCANKALLRCQSKDSADWASGLLGQYECLEVFRSDSSRIGSGEGRSEQRVLKEAVLPCEFYDLPVTSRENGLTGYYITAERGAHKTWVAPGELESVVVPEDLEGAEAVKVRPSEQQWIVAWTPDDLARLGLAPPGEEGAVRTRQRLRLRRLDVDREAHGLAGDLAGNSLPRIVA</sequence>
<dbReference type="EMBL" id="CP036349">
    <property type="protein sequence ID" value="QDV74531.1"/>
    <property type="molecule type" value="Genomic_DNA"/>
</dbReference>
<evidence type="ECO:0000256" key="1">
    <source>
        <dbReference type="ARBA" id="ARBA00004651"/>
    </source>
</evidence>
<dbReference type="Proteomes" id="UP000316426">
    <property type="component" value="Chromosome"/>
</dbReference>
<evidence type="ECO:0000313" key="7">
    <source>
        <dbReference type="EMBL" id="QDV74531.1"/>
    </source>
</evidence>
<evidence type="ECO:0000256" key="5">
    <source>
        <dbReference type="ARBA" id="ARBA00023136"/>
    </source>
</evidence>
<dbReference type="AlphaFoldDB" id="A0A518K9S0"/>
<dbReference type="SUPFAM" id="SSF52540">
    <property type="entry name" value="P-loop containing nucleoside triphosphate hydrolases"/>
    <property type="match status" value="1"/>
</dbReference>
<dbReference type="InterPro" id="IPR019476">
    <property type="entry name" value="T4SS_TraD_DNA-bd"/>
</dbReference>
<keyword evidence="3" id="KW-0812">Transmembrane</keyword>
<dbReference type="InterPro" id="IPR027417">
    <property type="entry name" value="P-loop_NTPase"/>
</dbReference>
<dbReference type="Pfam" id="PF10412">
    <property type="entry name" value="TrwB_AAD_bind"/>
    <property type="match status" value="1"/>
</dbReference>
<keyword evidence="8" id="KW-1185">Reference proteome</keyword>
<dbReference type="Gene3D" id="3.40.50.300">
    <property type="entry name" value="P-loop containing nucleotide triphosphate hydrolases"/>
    <property type="match status" value="2"/>
</dbReference>
<protein>
    <submittedName>
        <fullName evidence="7">Coupling protein TraD</fullName>
    </submittedName>
</protein>
<reference evidence="7 8" key="1">
    <citation type="submission" date="2019-02" db="EMBL/GenBank/DDBJ databases">
        <title>Deep-cultivation of Planctomycetes and their phenomic and genomic characterization uncovers novel biology.</title>
        <authorList>
            <person name="Wiegand S."/>
            <person name="Jogler M."/>
            <person name="Boedeker C."/>
            <person name="Pinto D."/>
            <person name="Vollmers J."/>
            <person name="Rivas-Marin E."/>
            <person name="Kohn T."/>
            <person name="Peeters S.H."/>
            <person name="Heuer A."/>
            <person name="Rast P."/>
            <person name="Oberbeckmann S."/>
            <person name="Bunk B."/>
            <person name="Jeske O."/>
            <person name="Meyerdierks A."/>
            <person name="Storesund J.E."/>
            <person name="Kallscheuer N."/>
            <person name="Luecker S."/>
            <person name="Lage O.M."/>
            <person name="Pohl T."/>
            <person name="Merkel B.J."/>
            <person name="Hornburger P."/>
            <person name="Mueller R.-W."/>
            <person name="Bruemmer F."/>
            <person name="Labrenz M."/>
            <person name="Spormann A.M."/>
            <person name="Op den Camp H."/>
            <person name="Overmann J."/>
            <person name="Amann R."/>
            <person name="Jetten M.S.M."/>
            <person name="Mascher T."/>
            <person name="Medema M.H."/>
            <person name="Devos D.P."/>
            <person name="Kaster A.-K."/>
            <person name="Ovreas L."/>
            <person name="Rohde M."/>
            <person name="Galperin M.Y."/>
            <person name="Jogler C."/>
        </authorList>
    </citation>
    <scope>NUCLEOTIDE SEQUENCE [LARGE SCALE GENOMIC DNA]</scope>
    <source>
        <strain evidence="7 8">Spa11</strain>
    </source>
</reference>
<proteinExistence type="predicted"/>
<evidence type="ECO:0000256" key="3">
    <source>
        <dbReference type="ARBA" id="ARBA00022692"/>
    </source>
</evidence>
<dbReference type="KEGG" id="bmei:Spa11_27350"/>